<evidence type="ECO:0000256" key="8">
    <source>
        <dbReference type="PROSITE-ProRule" id="PRU01193"/>
    </source>
</evidence>
<dbReference type="Pfam" id="PF01595">
    <property type="entry name" value="CNNM"/>
    <property type="match status" value="1"/>
</dbReference>
<feature type="domain" description="CNNM transmembrane" evidence="11">
    <location>
        <begin position="1"/>
        <end position="202"/>
    </location>
</feature>
<evidence type="ECO:0000256" key="9">
    <source>
        <dbReference type="SAM" id="Phobius"/>
    </source>
</evidence>
<evidence type="ECO:0000259" key="11">
    <source>
        <dbReference type="PROSITE" id="PS51846"/>
    </source>
</evidence>
<protein>
    <submittedName>
        <fullName evidence="12">HlyC/CorC family transporter</fullName>
    </submittedName>
</protein>
<comment type="subcellular location">
    <subcellularLocation>
        <location evidence="1">Cell membrane</location>
        <topology evidence="1">Multi-pass membrane protein</topology>
    </subcellularLocation>
</comment>
<accession>A0A7X6KV75</accession>
<dbReference type="EMBL" id="JAAXOX010000003">
    <property type="protein sequence ID" value="NKY22588.1"/>
    <property type="molecule type" value="Genomic_DNA"/>
</dbReference>
<proteinExistence type="predicted"/>
<dbReference type="InterPro" id="IPR046342">
    <property type="entry name" value="CBS_dom_sf"/>
</dbReference>
<dbReference type="RefSeq" id="WP_168629708.1">
    <property type="nucleotide sequence ID" value="NZ_BONL01000004.1"/>
</dbReference>
<dbReference type="InterPro" id="IPR051676">
    <property type="entry name" value="UPF0053_domain"/>
</dbReference>
<evidence type="ECO:0000256" key="7">
    <source>
        <dbReference type="PROSITE-ProRule" id="PRU00703"/>
    </source>
</evidence>
<dbReference type="InterPro" id="IPR002550">
    <property type="entry name" value="CNNM"/>
</dbReference>
<evidence type="ECO:0000259" key="10">
    <source>
        <dbReference type="PROSITE" id="PS51371"/>
    </source>
</evidence>
<dbReference type="Gene3D" id="3.10.580.10">
    <property type="entry name" value="CBS-domain"/>
    <property type="match status" value="1"/>
</dbReference>
<keyword evidence="13" id="KW-1185">Reference proteome</keyword>
<dbReference type="CDD" id="cd04590">
    <property type="entry name" value="CBS_pair_CorC_HlyC_assoc"/>
    <property type="match status" value="1"/>
</dbReference>
<keyword evidence="5 8" id="KW-1133">Transmembrane helix</keyword>
<evidence type="ECO:0000256" key="2">
    <source>
        <dbReference type="ARBA" id="ARBA00022475"/>
    </source>
</evidence>
<keyword evidence="6 8" id="KW-0472">Membrane</keyword>
<dbReference type="PANTHER" id="PTHR43099:SF5">
    <property type="entry name" value="HLYC_CORC FAMILY TRANSPORTER"/>
    <property type="match status" value="1"/>
</dbReference>
<dbReference type="InterPro" id="IPR000644">
    <property type="entry name" value="CBS_dom"/>
</dbReference>
<reference evidence="12 13" key="1">
    <citation type="submission" date="2020-04" db="EMBL/GenBank/DDBJ databases">
        <title>MicrobeNet Type strains.</title>
        <authorList>
            <person name="Nicholson A.C."/>
        </authorList>
    </citation>
    <scope>NUCLEOTIDE SEQUENCE [LARGE SCALE GENOMIC DNA]</scope>
    <source>
        <strain evidence="12 13">ATCC BAA-788</strain>
    </source>
</reference>
<feature type="domain" description="CBS" evidence="10">
    <location>
        <begin position="220"/>
        <end position="278"/>
    </location>
</feature>
<comment type="caution">
    <text evidence="12">The sequence shown here is derived from an EMBL/GenBank/DDBJ whole genome shotgun (WGS) entry which is preliminary data.</text>
</comment>
<dbReference type="GO" id="GO:0005886">
    <property type="term" value="C:plasma membrane"/>
    <property type="evidence" value="ECO:0007669"/>
    <property type="project" value="UniProtKB-SubCell"/>
</dbReference>
<evidence type="ECO:0000313" key="13">
    <source>
        <dbReference type="Proteomes" id="UP000581206"/>
    </source>
</evidence>
<dbReference type="PANTHER" id="PTHR43099">
    <property type="entry name" value="UPF0053 PROTEIN YRKA"/>
    <property type="match status" value="1"/>
</dbReference>
<gene>
    <name evidence="12" type="ORF">HGA03_07885</name>
</gene>
<dbReference type="Pfam" id="PF00571">
    <property type="entry name" value="CBS"/>
    <property type="match status" value="2"/>
</dbReference>
<dbReference type="PROSITE" id="PS51846">
    <property type="entry name" value="CNNM"/>
    <property type="match status" value="1"/>
</dbReference>
<evidence type="ECO:0000256" key="5">
    <source>
        <dbReference type="ARBA" id="ARBA00022989"/>
    </source>
</evidence>
<keyword evidence="3 8" id="KW-0812">Transmembrane</keyword>
<dbReference type="AlphaFoldDB" id="A0A7X6KV75"/>
<feature type="transmembrane region" description="Helical" evidence="9">
    <location>
        <begin position="99"/>
        <end position="119"/>
    </location>
</feature>
<name>A0A7X6KV75_9CELL</name>
<feature type="domain" description="CBS" evidence="10">
    <location>
        <begin position="284"/>
        <end position="345"/>
    </location>
</feature>
<sequence length="356" mass="38327">MNPTLALVLAVLLLAGNAFFVAAEFAIISARRSAMEPLAAAGDRRAQTVLWAMEHVSLMLACAQLGVTICSTTLGVVAEPAIAHLIEAPLHALGVSSDLTHPIGFVVALLLVVYLHVVLGEMVPKNLSVSGPDRAVLIFGPPLVWLGRVVKPIITALNWLANHVLRLFRVDPRDEVASAFTAQEVQSIVEQSQAEGLLEDEQGLLSGALEFSDRTAAEVMVPRDQLVTVPQDVTPEEVERLVAKTGYSRFPVLDRAGDPTGYLHVKDVLYADGESRRLPVPTWRVRTTAVVAPGDEVEEALAAMQRSGVHVARVVQTGESGHSSVIGAVFLEDILEELVGEVRDAMQRGHLRVPPR</sequence>
<dbReference type="Proteomes" id="UP000581206">
    <property type="component" value="Unassembled WGS sequence"/>
</dbReference>
<dbReference type="InterPro" id="IPR044751">
    <property type="entry name" value="Ion_transp-like_CBS"/>
</dbReference>
<evidence type="ECO:0000256" key="3">
    <source>
        <dbReference type="ARBA" id="ARBA00022692"/>
    </source>
</evidence>
<evidence type="ECO:0000256" key="6">
    <source>
        <dbReference type="ARBA" id="ARBA00023136"/>
    </source>
</evidence>
<keyword evidence="4" id="KW-0677">Repeat</keyword>
<dbReference type="SUPFAM" id="SSF54631">
    <property type="entry name" value="CBS-domain pair"/>
    <property type="match status" value="1"/>
</dbReference>
<dbReference type="SMART" id="SM00116">
    <property type="entry name" value="CBS"/>
    <property type="match status" value="2"/>
</dbReference>
<keyword evidence="7" id="KW-0129">CBS domain</keyword>
<dbReference type="PROSITE" id="PS51371">
    <property type="entry name" value="CBS"/>
    <property type="match status" value="2"/>
</dbReference>
<organism evidence="12 13">
    <name type="scientific">Cellulomonas denverensis</name>
    <dbReference type="NCBI Taxonomy" id="264297"/>
    <lineage>
        <taxon>Bacteria</taxon>
        <taxon>Bacillati</taxon>
        <taxon>Actinomycetota</taxon>
        <taxon>Actinomycetes</taxon>
        <taxon>Micrococcales</taxon>
        <taxon>Cellulomonadaceae</taxon>
        <taxon>Cellulomonas</taxon>
    </lineage>
</organism>
<keyword evidence="2" id="KW-1003">Cell membrane</keyword>
<evidence type="ECO:0000313" key="12">
    <source>
        <dbReference type="EMBL" id="NKY22588.1"/>
    </source>
</evidence>
<evidence type="ECO:0000256" key="4">
    <source>
        <dbReference type="ARBA" id="ARBA00022737"/>
    </source>
</evidence>
<evidence type="ECO:0000256" key="1">
    <source>
        <dbReference type="ARBA" id="ARBA00004651"/>
    </source>
</evidence>